<dbReference type="Gene3D" id="3.40.190.170">
    <property type="entry name" value="Bacterial extracellular solute-binding protein, family 7"/>
    <property type="match status" value="1"/>
</dbReference>
<protein>
    <submittedName>
        <fullName evidence="2">TRAP-type C4-dicarboxylate transport system substrate-binding protein</fullName>
    </submittedName>
</protein>
<dbReference type="PANTHER" id="PTHR33376:SF15">
    <property type="entry name" value="BLL6794 PROTEIN"/>
    <property type="match status" value="1"/>
</dbReference>
<accession>A0A841HKS2</accession>
<dbReference type="PANTHER" id="PTHR33376">
    <property type="match status" value="1"/>
</dbReference>
<dbReference type="Pfam" id="PF03480">
    <property type="entry name" value="DctP"/>
    <property type="match status" value="1"/>
</dbReference>
<dbReference type="InterPro" id="IPR018389">
    <property type="entry name" value="DctP_fam"/>
</dbReference>
<sequence>MAAERGIAMKSRIVTLLLVVVMLSGCTGRNQSASEYELTYATPYPPMHPFSRADQRWMTFVEERSSGRLSIRPFWGGALLSADQSVIEIRHGVADIGLITPIYMKGGMHASRAQAGFYGGVRTMEDQVAILKCASHDFPVFSQELRGLRVLALQGGNFPGVLTRSKPVRSLADLQGMRLRTQSETIDVLRRLGADPVDMPMSEVYSALAKGVIDGVVAPADTLKALHLAEVGSYFTELRISRGSYPARAMSLRAWDKLPADLQAVLIESQPVWERALMDEVMRGQEAGYQFGREKGVELIPISAEDQRHFDEVAQQSAAHRAQSLSKYGIDGEAILHRIQELVHERADGKVLSCDGALVGEGV</sequence>
<reference evidence="2 3" key="1">
    <citation type="submission" date="2020-08" db="EMBL/GenBank/DDBJ databases">
        <title>Genomic Encyclopedia of Type Strains, Phase IV (KMG-IV): sequencing the most valuable type-strain genomes for metagenomic binning, comparative biology and taxonomic classification.</title>
        <authorList>
            <person name="Goeker M."/>
        </authorList>
    </citation>
    <scope>NUCLEOTIDE SEQUENCE [LARGE SCALE GENOMIC DNA]</scope>
    <source>
        <strain evidence="2 3">DSM 26723</strain>
    </source>
</reference>
<dbReference type="NCBIfam" id="NF037995">
    <property type="entry name" value="TRAP_S1"/>
    <property type="match status" value="1"/>
</dbReference>
<dbReference type="InterPro" id="IPR038404">
    <property type="entry name" value="TRAP_DctP_sf"/>
</dbReference>
<dbReference type="EMBL" id="JACHHZ010000003">
    <property type="protein sequence ID" value="MBB6093801.1"/>
    <property type="molecule type" value="Genomic_DNA"/>
</dbReference>
<name>A0A841HKS2_9GAMM</name>
<gene>
    <name evidence="2" type="ORF">HNQ60_002682</name>
</gene>
<evidence type="ECO:0000313" key="2">
    <source>
        <dbReference type="EMBL" id="MBB6093801.1"/>
    </source>
</evidence>
<evidence type="ECO:0000256" key="1">
    <source>
        <dbReference type="ARBA" id="ARBA00022729"/>
    </source>
</evidence>
<dbReference type="PROSITE" id="PS51257">
    <property type="entry name" value="PROKAR_LIPOPROTEIN"/>
    <property type="match status" value="1"/>
</dbReference>
<dbReference type="GO" id="GO:0055085">
    <property type="term" value="P:transmembrane transport"/>
    <property type="evidence" value="ECO:0007669"/>
    <property type="project" value="InterPro"/>
</dbReference>
<proteinExistence type="predicted"/>
<evidence type="ECO:0000313" key="3">
    <source>
        <dbReference type="Proteomes" id="UP000588068"/>
    </source>
</evidence>
<comment type="caution">
    <text evidence="2">The sequence shown here is derived from an EMBL/GenBank/DDBJ whole genome shotgun (WGS) entry which is preliminary data.</text>
</comment>
<dbReference type="AlphaFoldDB" id="A0A841HKS2"/>
<keyword evidence="3" id="KW-1185">Reference proteome</keyword>
<dbReference type="Proteomes" id="UP000588068">
    <property type="component" value="Unassembled WGS sequence"/>
</dbReference>
<keyword evidence="1" id="KW-0732">Signal</keyword>
<organism evidence="2 3">
    <name type="scientific">Povalibacter uvarum</name>
    <dbReference type="NCBI Taxonomy" id="732238"/>
    <lineage>
        <taxon>Bacteria</taxon>
        <taxon>Pseudomonadati</taxon>
        <taxon>Pseudomonadota</taxon>
        <taxon>Gammaproteobacteria</taxon>
        <taxon>Steroidobacterales</taxon>
        <taxon>Steroidobacteraceae</taxon>
        <taxon>Povalibacter</taxon>
    </lineage>
</organism>